<dbReference type="GO" id="GO:0004518">
    <property type="term" value="F:nuclease activity"/>
    <property type="evidence" value="ECO:0007669"/>
    <property type="project" value="InterPro"/>
</dbReference>
<dbReference type="EMBL" id="JACIJM010000006">
    <property type="protein sequence ID" value="MBB5722884.1"/>
    <property type="molecule type" value="Genomic_DNA"/>
</dbReference>
<dbReference type="InterPro" id="IPR014976">
    <property type="entry name" value="AbpA_HamA_C"/>
</dbReference>
<sequence length="546" mass="61698">MTQFKEISSTAPSVSDAGGVAARQGFKYQDHLAAKQFIKMLANSLCVRMECETADDILLVWQDQDDVLHEYIQVKSTEHDSKKWSKTEITSRSNKNTASSVAEASLLCDKYPAKARFRLITLRAVSKPLLPLTIPFSERTDISGVNELASAILKARKTTRSANGNDLEFWAKNTFWEVTGDKLSVEAKNLLSLNEICDRYGAVPDHAQLKDLYSKVLKWVDEAASASRKTSPSKKIISRVSADNWFKAETAGVIAKRSENFNPYRAITPNFFTTLTELSEDDIKRSLSSYDAEFELSTWRSRKLADYLTNWVPEVSLKASEIVSTDQNSWNEKFKFALKRISDDSELDFLTIMSETLLHSIIRNFFDSEPIACKIFSGSTDGIRHFGNAHVVRRKTHDELWLGRSSVIAACEFEEICNFVIQDLSSLLQPEILLKEKDIIISLREPQHLLPTDLEHAFDRGASFDRLLENICIPILVGYDSAVLKGGFSKDYKDTLALEVTECYERLKSKLPSKVDEYSINVHVIAIPIECTTTLLNQFENILKSK</sequence>
<feature type="domain" description="CD-NTase associated protein 4-like DNA endonuclease" evidence="2">
    <location>
        <begin position="18"/>
        <end position="222"/>
    </location>
</feature>
<protein>
    <recommendedName>
        <fullName evidence="5">DUF4297 domain-containing protein</fullName>
    </recommendedName>
</protein>
<dbReference type="AlphaFoldDB" id="A0A7W9BLT5"/>
<name>A0A7W9BLT5_9RHOB</name>
<evidence type="ECO:0000313" key="3">
    <source>
        <dbReference type="EMBL" id="MBB5722884.1"/>
    </source>
</evidence>
<dbReference type="InterPro" id="IPR025382">
    <property type="entry name" value="Cap4-like_endonuclease_dom"/>
</dbReference>
<evidence type="ECO:0000313" key="4">
    <source>
        <dbReference type="Proteomes" id="UP000535415"/>
    </source>
</evidence>
<comment type="caution">
    <text evidence="3">The sequence shown here is derived from an EMBL/GenBank/DDBJ whole genome shotgun (WGS) entry which is preliminary data.</text>
</comment>
<dbReference type="Pfam" id="PF08878">
    <property type="entry name" value="HamA"/>
    <property type="match status" value="1"/>
</dbReference>
<reference evidence="3 4" key="1">
    <citation type="submission" date="2020-08" db="EMBL/GenBank/DDBJ databases">
        <title>Genomic Encyclopedia of Type Strains, Phase IV (KMG-IV): sequencing the most valuable type-strain genomes for metagenomic binning, comparative biology and taxonomic classification.</title>
        <authorList>
            <person name="Goeker M."/>
        </authorList>
    </citation>
    <scope>NUCLEOTIDE SEQUENCE [LARGE SCALE GENOMIC DNA]</scope>
    <source>
        <strain evidence="3 4">DSM 101064</strain>
    </source>
</reference>
<gene>
    <name evidence="3" type="ORF">FHS72_002514</name>
</gene>
<dbReference type="RefSeq" id="WP_183529560.1">
    <property type="nucleotide sequence ID" value="NZ_JACIJM010000006.1"/>
</dbReference>
<organism evidence="3 4">
    <name type="scientific">Yoonia ponticola</name>
    <dbReference type="NCBI Taxonomy" id="1524255"/>
    <lineage>
        <taxon>Bacteria</taxon>
        <taxon>Pseudomonadati</taxon>
        <taxon>Pseudomonadota</taxon>
        <taxon>Alphaproteobacteria</taxon>
        <taxon>Rhodobacterales</taxon>
        <taxon>Paracoccaceae</taxon>
        <taxon>Yoonia</taxon>
    </lineage>
</organism>
<evidence type="ECO:0000259" key="1">
    <source>
        <dbReference type="Pfam" id="PF08878"/>
    </source>
</evidence>
<accession>A0A7W9BLT5</accession>
<evidence type="ECO:0008006" key="5">
    <source>
        <dbReference type="Google" id="ProtNLM"/>
    </source>
</evidence>
<dbReference type="Pfam" id="PF14130">
    <property type="entry name" value="Cap4_nuclease"/>
    <property type="match status" value="1"/>
</dbReference>
<evidence type="ECO:0000259" key="2">
    <source>
        <dbReference type="Pfam" id="PF14130"/>
    </source>
</evidence>
<feature type="domain" description="Anti-bacteriophage protein A/HamA C-terminal" evidence="1">
    <location>
        <begin position="276"/>
        <end position="541"/>
    </location>
</feature>
<keyword evidence="4" id="KW-1185">Reference proteome</keyword>
<proteinExistence type="predicted"/>
<dbReference type="Proteomes" id="UP000535415">
    <property type="component" value="Unassembled WGS sequence"/>
</dbReference>